<name>A0AAN7S2U1_MYCAM</name>
<reference evidence="1 2" key="1">
    <citation type="journal article" date="2023" name="J. Hered.">
        <title>Chromosome-level genome of the wood stork (Mycteria americana) provides insight into avian chromosome evolution.</title>
        <authorList>
            <person name="Flamio R. Jr."/>
            <person name="Ramstad K.M."/>
        </authorList>
    </citation>
    <scope>NUCLEOTIDE SEQUENCE [LARGE SCALE GENOMIC DNA]</scope>
    <source>
        <strain evidence="1">JAX WOST 10</strain>
    </source>
</reference>
<feature type="non-terminal residue" evidence="1">
    <location>
        <position position="338"/>
    </location>
</feature>
<keyword evidence="2" id="KW-1185">Reference proteome</keyword>
<evidence type="ECO:0000313" key="2">
    <source>
        <dbReference type="Proteomes" id="UP001333110"/>
    </source>
</evidence>
<comment type="caution">
    <text evidence="1">The sequence shown here is derived from an EMBL/GenBank/DDBJ whole genome shotgun (WGS) entry which is preliminary data.</text>
</comment>
<gene>
    <name evidence="1" type="ORF">QYF61_008546</name>
</gene>
<accession>A0AAN7S2U1</accession>
<dbReference type="AlphaFoldDB" id="A0AAN7S2U1"/>
<sequence length="338" mass="37012">MVCVLAAKAANNLLGCMNSGIARKTWTNWRDLSGGPPRWWGLEHLPCEKTGRAGLGQPGEGMVSVHLTLPTADIRVIKEMEPGSSQKFKEGDSKLCIVFPYGDVPSVEGVHGVPPTGDSPPGISPAKVLSMGCSPSGADCSRVGPPRGPKSCQQTCSRVGSSSEGHRSCQEPAPAWGLHGVTASFGRIHLLWRGVLHRLQLDICSTVDLHGLQGDSLPHHGLHHGLQGNLCSGAWSTSSPSFFTDLVPHWGSKEDRARFFSLVLNNRTRGNGHKLKHRTFCLSVRKHFSNVPEFLYELCNEKDDCSVQCIAEEYRRQQNMSDIKEYLLLDIMFEHNSL</sequence>
<organism evidence="1 2">
    <name type="scientific">Mycteria americana</name>
    <name type="common">Wood stork</name>
    <dbReference type="NCBI Taxonomy" id="33587"/>
    <lineage>
        <taxon>Eukaryota</taxon>
        <taxon>Metazoa</taxon>
        <taxon>Chordata</taxon>
        <taxon>Craniata</taxon>
        <taxon>Vertebrata</taxon>
        <taxon>Euteleostomi</taxon>
        <taxon>Archelosauria</taxon>
        <taxon>Archosauria</taxon>
        <taxon>Dinosauria</taxon>
        <taxon>Saurischia</taxon>
        <taxon>Theropoda</taxon>
        <taxon>Coelurosauria</taxon>
        <taxon>Aves</taxon>
        <taxon>Neognathae</taxon>
        <taxon>Neoaves</taxon>
        <taxon>Aequornithes</taxon>
        <taxon>Ciconiiformes</taxon>
        <taxon>Ciconiidae</taxon>
        <taxon>Mycteria</taxon>
    </lineage>
</organism>
<dbReference type="Proteomes" id="UP001333110">
    <property type="component" value="Unassembled WGS sequence"/>
</dbReference>
<evidence type="ECO:0000313" key="1">
    <source>
        <dbReference type="EMBL" id="KAK4830119.1"/>
    </source>
</evidence>
<protein>
    <submittedName>
        <fullName evidence="1">Uncharacterized protein</fullName>
    </submittedName>
</protein>
<proteinExistence type="predicted"/>
<dbReference type="EMBL" id="JAUNZN010000001">
    <property type="protein sequence ID" value="KAK4830119.1"/>
    <property type="molecule type" value="Genomic_DNA"/>
</dbReference>